<evidence type="ECO:0000313" key="7">
    <source>
        <dbReference type="EMBL" id="KAK2765806.1"/>
    </source>
</evidence>
<evidence type="ECO:0000259" key="5">
    <source>
        <dbReference type="Pfam" id="PF01048"/>
    </source>
</evidence>
<gene>
    <name evidence="7" type="ORF">CKAH01_15555</name>
</gene>
<dbReference type="InterPro" id="IPR056884">
    <property type="entry name" value="NPHP3-like_N"/>
</dbReference>
<keyword evidence="1 3" id="KW-0853">WD repeat</keyword>
<dbReference type="Gene3D" id="3.40.50.300">
    <property type="entry name" value="P-loop containing nucleotide triphosphate hydrolases"/>
    <property type="match status" value="1"/>
</dbReference>
<dbReference type="SUPFAM" id="SSF53167">
    <property type="entry name" value="Purine and uridine phosphorylases"/>
    <property type="match status" value="1"/>
</dbReference>
<dbReference type="SUPFAM" id="SSF52540">
    <property type="entry name" value="P-loop containing nucleoside triphosphate hydrolases"/>
    <property type="match status" value="1"/>
</dbReference>
<dbReference type="InterPro" id="IPR019775">
    <property type="entry name" value="WD40_repeat_CS"/>
</dbReference>
<protein>
    <submittedName>
        <fullName evidence="7">G-protein beta wd-40 repeats containing</fullName>
    </submittedName>
</protein>
<dbReference type="PRINTS" id="PR00320">
    <property type="entry name" value="GPROTEINBRPT"/>
</dbReference>
<dbReference type="AlphaFoldDB" id="A0AAD9YHX8"/>
<dbReference type="Gene3D" id="3.40.50.1580">
    <property type="entry name" value="Nucleoside phosphorylase domain"/>
    <property type="match status" value="1"/>
</dbReference>
<dbReference type="Gene3D" id="2.130.10.10">
    <property type="entry name" value="YVTN repeat-like/Quinoprotein amine dehydrogenase"/>
    <property type="match status" value="1"/>
</dbReference>
<dbReference type="InterPro" id="IPR015943">
    <property type="entry name" value="WD40/YVTN_repeat-like_dom_sf"/>
</dbReference>
<dbReference type="GO" id="GO:0003824">
    <property type="term" value="F:catalytic activity"/>
    <property type="evidence" value="ECO:0007669"/>
    <property type="project" value="InterPro"/>
</dbReference>
<sequence length="1121" mass="124751">MPDLSTNAKPNDGIGTIARASGGGGPKRNRSAELCTDVVDSNPHPSKRFRTTDASQNRPAIISDEYTVGWICALPLEMAAAKGMLDQIHPDLPHQDPADHNNYILGHIQGHNVVIACLPAGIYGTTTAATVAKDLLRTFKSIRFGLLVGIGGGAPSRANDIRLGDVVVSQPTGTTGGAIQYDRGKTVQDGEFHRKGSLNSPPQVLLTALSRLQTEHYSRKSKITQYLSEMVQETPEMKKKFSYQGSSNDCLYQAEYEHTDQDSTCDQCDRKHIIRRDARDDTDPIIHYGTIASGNQVIKHGKTRDQIAKELGALCFEMEAAGLQDFPCLIVRGICDYSDSHKNTKWQEYAAATAAAFTKELLSVIRPNKVLDEKPIQELVSDHPITLPVVLEARYDSRDYQDSPRCERGTRVRIQETIYSWADDDFGEPFFWLVGPAGTGKSTVARTITDSWAEQKRLAAGYFFKRGEKGRNDTSRFFATIAVQLADTIPYFQQHLRRSIHSLGTDEIGERGLETQFDKLILSPLMALVSVNMSQPPMVIIIDALDECERPEHLSQIIKLLDKLRDIHTVRLRILFTSRSAPEVNAAFEPSINYKSARKFELHRGFCEDTKSDIKTFLMVRFAEIKTSRDVQQDPWPDVEDLTRMVQLATSPEPLFIYAATLCRFVYDEKRPSNPKKQLKLWLKQCEEGKSQLHQIYDPILRQILLSDEGAESGQQLQFLGALVLLATPLSAASLTALLNMDIDDVKWWLRELHAVLDIPSESHRPIRLLHKSFSDFLLHPDDTGNRLRRDICDIRRPAVLRDEIDKKAMDTHIPDPNTPAELREFITDASNVVASFGSMIEQTPLQIYAALILFYPVTSKVWERFWNQRLPNLPQVHGVKSDWDALRQTLEGHTSYVFAVAFSPDGQLVASASYDHTVRLWDAATGAPQQTLEGHTSSVSAVAFSPDGQLIASASRDNTVRLWDAATGAPRQTLEGHTSYVSAVAFSPDGQLVASASYDHTVRLWDAATGAPRQTLEGFSRTLAFDQCSNTRLLTDFGVADVVTGSLTAEPYPRGETSSSSAMRGLGISPNHIWIMEGEKKIIWLPNEYRPTASATRGSIMFIGCASGRVIRIVATSQYP</sequence>
<dbReference type="InterPro" id="IPR001680">
    <property type="entry name" value="WD40_rpt"/>
</dbReference>
<dbReference type="InterPro" id="IPR053137">
    <property type="entry name" value="NLR-like"/>
</dbReference>
<dbReference type="InterPro" id="IPR000845">
    <property type="entry name" value="Nucleoside_phosphorylase_d"/>
</dbReference>
<feature type="repeat" description="WD" evidence="3">
    <location>
        <begin position="933"/>
        <end position="974"/>
    </location>
</feature>
<dbReference type="Proteomes" id="UP001281614">
    <property type="component" value="Unassembled WGS sequence"/>
</dbReference>
<dbReference type="GO" id="GO:0009116">
    <property type="term" value="P:nucleoside metabolic process"/>
    <property type="evidence" value="ECO:0007669"/>
    <property type="project" value="InterPro"/>
</dbReference>
<dbReference type="PANTHER" id="PTHR46082">
    <property type="entry name" value="ATP/GTP-BINDING PROTEIN-RELATED"/>
    <property type="match status" value="1"/>
</dbReference>
<evidence type="ECO:0000256" key="4">
    <source>
        <dbReference type="SAM" id="MobiDB-lite"/>
    </source>
</evidence>
<feature type="domain" description="Nephrocystin 3-like N-terminal" evidence="6">
    <location>
        <begin position="416"/>
        <end position="579"/>
    </location>
</feature>
<evidence type="ECO:0000313" key="8">
    <source>
        <dbReference type="Proteomes" id="UP001281614"/>
    </source>
</evidence>
<dbReference type="InterPro" id="IPR035994">
    <property type="entry name" value="Nucleoside_phosphorylase_sf"/>
</dbReference>
<dbReference type="PROSITE" id="PS00678">
    <property type="entry name" value="WD_REPEATS_1"/>
    <property type="match status" value="3"/>
</dbReference>
<feature type="repeat" description="WD" evidence="3">
    <location>
        <begin position="891"/>
        <end position="932"/>
    </location>
</feature>
<feature type="region of interest" description="Disordered" evidence="4">
    <location>
        <begin position="1"/>
        <end position="31"/>
    </location>
</feature>
<dbReference type="PROSITE" id="PS50082">
    <property type="entry name" value="WD_REPEATS_2"/>
    <property type="match status" value="3"/>
</dbReference>
<evidence type="ECO:0000256" key="3">
    <source>
        <dbReference type="PROSITE-ProRule" id="PRU00221"/>
    </source>
</evidence>
<dbReference type="EMBL" id="VYYT01000127">
    <property type="protein sequence ID" value="KAK2765806.1"/>
    <property type="molecule type" value="Genomic_DNA"/>
</dbReference>
<dbReference type="Pfam" id="PF00400">
    <property type="entry name" value="WD40"/>
    <property type="match status" value="3"/>
</dbReference>
<dbReference type="Pfam" id="PF24883">
    <property type="entry name" value="NPHP3_N"/>
    <property type="match status" value="1"/>
</dbReference>
<evidence type="ECO:0000259" key="6">
    <source>
        <dbReference type="Pfam" id="PF24883"/>
    </source>
</evidence>
<comment type="caution">
    <text evidence="7">The sequence shown here is derived from an EMBL/GenBank/DDBJ whole genome shotgun (WGS) entry which is preliminary data.</text>
</comment>
<proteinExistence type="predicted"/>
<dbReference type="Pfam" id="PF01048">
    <property type="entry name" value="PNP_UDP_1"/>
    <property type="match status" value="1"/>
</dbReference>
<keyword evidence="8" id="KW-1185">Reference proteome</keyword>
<dbReference type="PROSITE" id="PS50294">
    <property type="entry name" value="WD_REPEATS_REGION"/>
    <property type="match status" value="3"/>
</dbReference>
<dbReference type="SUPFAM" id="SSF50978">
    <property type="entry name" value="WD40 repeat-like"/>
    <property type="match status" value="1"/>
</dbReference>
<evidence type="ECO:0000256" key="2">
    <source>
        <dbReference type="ARBA" id="ARBA00022737"/>
    </source>
</evidence>
<name>A0AAD9YHX8_COLKA</name>
<dbReference type="InterPro" id="IPR027417">
    <property type="entry name" value="P-loop_NTPase"/>
</dbReference>
<feature type="domain" description="Nucleoside phosphorylase" evidence="5">
    <location>
        <begin position="68"/>
        <end position="361"/>
    </location>
</feature>
<evidence type="ECO:0000256" key="1">
    <source>
        <dbReference type="ARBA" id="ARBA00022574"/>
    </source>
</evidence>
<dbReference type="InterPro" id="IPR020472">
    <property type="entry name" value="WD40_PAC1"/>
</dbReference>
<accession>A0AAD9YHX8</accession>
<dbReference type="CDD" id="cd00200">
    <property type="entry name" value="WD40"/>
    <property type="match status" value="1"/>
</dbReference>
<dbReference type="PANTHER" id="PTHR46082:SF11">
    <property type="entry name" value="AAA+ ATPASE DOMAIN-CONTAINING PROTEIN-RELATED"/>
    <property type="match status" value="1"/>
</dbReference>
<keyword evidence="2" id="KW-0677">Repeat</keyword>
<organism evidence="7 8">
    <name type="scientific">Colletotrichum kahawae</name>
    <name type="common">Coffee berry disease fungus</name>
    <dbReference type="NCBI Taxonomy" id="34407"/>
    <lineage>
        <taxon>Eukaryota</taxon>
        <taxon>Fungi</taxon>
        <taxon>Dikarya</taxon>
        <taxon>Ascomycota</taxon>
        <taxon>Pezizomycotina</taxon>
        <taxon>Sordariomycetes</taxon>
        <taxon>Hypocreomycetidae</taxon>
        <taxon>Glomerellales</taxon>
        <taxon>Glomerellaceae</taxon>
        <taxon>Colletotrichum</taxon>
        <taxon>Colletotrichum gloeosporioides species complex</taxon>
    </lineage>
</organism>
<feature type="repeat" description="WD" evidence="3">
    <location>
        <begin position="975"/>
        <end position="1016"/>
    </location>
</feature>
<dbReference type="SMART" id="SM00320">
    <property type="entry name" value="WD40"/>
    <property type="match status" value="3"/>
</dbReference>
<reference evidence="7" key="1">
    <citation type="submission" date="2023-02" db="EMBL/GenBank/DDBJ databases">
        <title>Colletotrichum kahawae CIFC_Que2 genome sequencing and assembly.</title>
        <authorList>
            <person name="Baroncelli R."/>
        </authorList>
    </citation>
    <scope>NUCLEOTIDE SEQUENCE</scope>
    <source>
        <strain evidence="7">CIFC_Que2</strain>
    </source>
</reference>
<dbReference type="InterPro" id="IPR036322">
    <property type="entry name" value="WD40_repeat_dom_sf"/>
</dbReference>